<evidence type="ECO:0000256" key="5">
    <source>
        <dbReference type="ARBA" id="ARBA00023002"/>
    </source>
</evidence>
<dbReference type="RefSeq" id="XP_064730545.1">
    <property type="nucleotide sequence ID" value="XM_064873441.1"/>
</dbReference>
<keyword evidence="4 6" id="KW-0862">Zinc</keyword>
<gene>
    <name evidence="8" type="ORF">PMZ80_005020</name>
</gene>
<dbReference type="InterPro" id="IPR020843">
    <property type="entry name" value="ER"/>
</dbReference>
<dbReference type="CDD" id="cd08233">
    <property type="entry name" value="butanediol_DH_like"/>
    <property type="match status" value="1"/>
</dbReference>
<feature type="domain" description="Enoyl reductase (ER)" evidence="7">
    <location>
        <begin position="13"/>
        <end position="373"/>
    </location>
</feature>
<dbReference type="Proteomes" id="UP001334248">
    <property type="component" value="Unassembled WGS sequence"/>
</dbReference>
<dbReference type="SMART" id="SM00829">
    <property type="entry name" value="PKS_ER"/>
    <property type="match status" value="1"/>
</dbReference>
<keyword evidence="5" id="KW-0560">Oxidoreductase</keyword>
<dbReference type="PANTHER" id="PTHR43161">
    <property type="entry name" value="SORBITOL DEHYDROGENASE"/>
    <property type="match status" value="1"/>
</dbReference>
<keyword evidence="3 6" id="KW-0479">Metal-binding</keyword>
<evidence type="ECO:0000313" key="9">
    <source>
        <dbReference type="Proteomes" id="UP001334248"/>
    </source>
</evidence>
<dbReference type="PANTHER" id="PTHR43161:SF23">
    <property type="entry name" value="(R,R)-BUTANEDIOL DEHYDROGENASE-RELATED"/>
    <property type="match status" value="1"/>
</dbReference>
<reference evidence="8 9" key="1">
    <citation type="journal article" date="2023" name="Res Sq">
        <title>Genomic and morphological characterization of Knufia obscura isolated from the Mars 2020 spacecraft assembly facility.</title>
        <authorList>
            <person name="Chander A.M."/>
            <person name="Teixeira M.M."/>
            <person name="Singh N.K."/>
            <person name="Williams M.P."/>
            <person name="Parker C.W."/>
            <person name="Leo P."/>
            <person name="Stajich J.E."/>
            <person name="Torok T."/>
            <person name="Tighe S."/>
            <person name="Mason C.E."/>
            <person name="Venkateswaran K."/>
        </authorList>
    </citation>
    <scope>NUCLEOTIDE SEQUENCE [LARGE SCALE GENOMIC DNA]</scope>
    <source>
        <strain evidence="8 9">CCFEE 5817</strain>
    </source>
</reference>
<evidence type="ECO:0000259" key="7">
    <source>
        <dbReference type="SMART" id="SM00829"/>
    </source>
</evidence>
<name>A0ABR0RQB1_9EURO</name>
<protein>
    <recommendedName>
        <fullName evidence="7">Enoyl reductase (ER) domain-containing protein</fullName>
    </recommendedName>
</protein>
<evidence type="ECO:0000256" key="1">
    <source>
        <dbReference type="ARBA" id="ARBA00001947"/>
    </source>
</evidence>
<dbReference type="PROSITE" id="PS00059">
    <property type="entry name" value="ADH_ZINC"/>
    <property type="match status" value="1"/>
</dbReference>
<evidence type="ECO:0000256" key="2">
    <source>
        <dbReference type="ARBA" id="ARBA00008072"/>
    </source>
</evidence>
<dbReference type="Gene3D" id="3.40.50.720">
    <property type="entry name" value="NAD(P)-binding Rossmann-like Domain"/>
    <property type="match status" value="1"/>
</dbReference>
<dbReference type="InterPro" id="IPR013154">
    <property type="entry name" value="ADH-like_N"/>
</dbReference>
<evidence type="ECO:0000256" key="3">
    <source>
        <dbReference type="ARBA" id="ARBA00022723"/>
    </source>
</evidence>
<sequence length="375" mass="39995">MSQTETVRSLRLHARGSLRLDTVQPLPCGPDEVRLKIAYCGICGSDIHEFLGAPIFSPGPGTKNEHTGIGLPVVMGHEMSGTITELGSNVKHLSVGQDVCVNPSLDDRHFGAKSCFSCEGGKTNLCKRWATYGLNASGGGFSDEIVVKDLNCLALPAGVSLKVGALAEPLAVAWHCIRTSGFKAGQSALVLGAGPIGLAILLLLRSWQAEKIFVTEVAEQRMERARQFGADVVINPLQPVSDRGGEGAEKNPVLSTIRESHPDGVDIAFDCSGLQSTLDTGIAAIKPGGTFFNVAIHEKPLQLNLNDIACLEKKLLGGICYLKEDFEQVLEAMASGKIPFEQMITSVVSLDNAIEGGFQSLMKDRAQHVKILIQP</sequence>
<evidence type="ECO:0000256" key="6">
    <source>
        <dbReference type="RuleBase" id="RU361277"/>
    </source>
</evidence>
<dbReference type="InterPro" id="IPR013149">
    <property type="entry name" value="ADH-like_C"/>
</dbReference>
<dbReference type="GeneID" id="89998469"/>
<comment type="cofactor">
    <cofactor evidence="1 6">
        <name>Zn(2+)</name>
        <dbReference type="ChEBI" id="CHEBI:29105"/>
    </cofactor>
</comment>
<dbReference type="InterPro" id="IPR002328">
    <property type="entry name" value="ADH_Zn_CS"/>
</dbReference>
<accession>A0ABR0RQB1</accession>
<dbReference type="EMBL" id="JAVHJV010000005">
    <property type="protein sequence ID" value="KAK5942455.1"/>
    <property type="molecule type" value="Genomic_DNA"/>
</dbReference>
<dbReference type="Pfam" id="PF08240">
    <property type="entry name" value="ADH_N"/>
    <property type="match status" value="1"/>
</dbReference>
<evidence type="ECO:0000313" key="8">
    <source>
        <dbReference type="EMBL" id="KAK5942455.1"/>
    </source>
</evidence>
<dbReference type="SUPFAM" id="SSF51735">
    <property type="entry name" value="NAD(P)-binding Rossmann-fold domains"/>
    <property type="match status" value="1"/>
</dbReference>
<dbReference type="Gene3D" id="3.90.180.10">
    <property type="entry name" value="Medium-chain alcohol dehydrogenases, catalytic domain"/>
    <property type="match status" value="1"/>
</dbReference>
<dbReference type="Pfam" id="PF00107">
    <property type="entry name" value="ADH_zinc_N"/>
    <property type="match status" value="1"/>
</dbReference>
<proteinExistence type="inferred from homology"/>
<dbReference type="InterPro" id="IPR036291">
    <property type="entry name" value="NAD(P)-bd_dom_sf"/>
</dbReference>
<organism evidence="8 9">
    <name type="scientific">Knufia obscura</name>
    <dbReference type="NCBI Taxonomy" id="1635080"/>
    <lineage>
        <taxon>Eukaryota</taxon>
        <taxon>Fungi</taxon>
        <taxon>Dikarya</taxon>
        <taxon>Ascomycota</taxon>
        <taxon>Pezizomycotina</taxon>
        <taxon>Eurotiomycetes</taxon>
        <taxon>Chaetothyriomycetidae</taxon>
        <taxon>Chaetothyriales</taxon>
        <taxon>Trichomeriaceae</taxon>
        <taxon>Knufia</taxon>
    </lineage>
</organism>
<dbReference type="SUPFAM" id="SSF50129">
    <property type="entry name" value="GroES-like"/>
    <property type="match status" value="1"/>
</dbReference>
<evidence type="ECO:0000256" key="4">
    <source>
        <dbReference type="ARBA" id="ARBA00022833"/>
    </source>
</evidence>
<keyword evidence="9" id="KW-1185">Reference proteome</keyword>
<comment type="similarity">
    <text evidence="2 6">Belongs to the zinc-containing alcohol dehydrogenase family.</text>
</comment>
<dbReference type="InterPro" id="IPR011032">
    <property type="entry name" value="GroES-like_sf"/>
</dbReference>
<comment type="caution">
    <text evidence="8">The sequence shown here is derived from an EMBL/GenBank/DDBJ whole genome shotgun (WGS) entry which is preliminary data.</text>
</comment>